<evidence type="ECO:0000256" key="7">
    <source>
        <dbReference type="ARBA" id="ARBA00022884"/>
    </source>
</evidence>
<dbReference type="HAMAP" id="MF_03055">
    <property type="entry name" value="tRNA_methyltr_TrmB_euk"/>
    <property type="match status" value="1"/>
</dbReference>
<feature type="compositionally biased region" description="Low complexity" evidence="10">
    <location>
        <begin position="146"/>
        <end position="155"/>
    </location>
</feature>
<feature type="binding site" evidence="9">
    <location>
        <position position="223"/>
    </location>
    <ligand>
        <name>S-adenosyl-L-methionine</name>
        <dbReference type="ChEBI" id="CHEBI:59789"/>
    </ligand>
</feature>
<evidence type="ECO:0000256" key="5">
    <source>
        <dbReference type="ARBA" id="ARBA00022691"/>
    </source>
</evidence>
<feature type="region of interest" description="Disordered" evidence="10">
    <location>
        <begin position="136"/>
        <end position="179"/>
    </location>
</feature>
<keyword evidence="6 9" id="KW-0819">tRNA processing</keyword>
<evidence type="ECO:0000256" key="4">
    <source>
        <dbReference type="ARBA" id="ARBA00022679"/>
    </source>
</evidence>
<dbReference type="InterPro" id="IPR003358">
    <property type="entry name" value="tRNA_(Gua-N-7)_MeTrfase_Trmb"/>
</dbReference>
<feature type="binding site" evidence="9">
    <location>
        <begin position="323"/>
        <end position="325"/>
    </location>
    <ligand>
        <name>S-adenosyl-L-methionine</name>
        <dbReference type="ChEBI" id="CHEBI:59789"/>
    </ligand>
</feature>
<feature type="binding site" evidence="9">
    <location>
        <begin position="116"/>
        <end position="117"/>
    </location>
    <ligand>
        <name>S-adenosyl-L-methionine</name>
        <dbReference type="ChEBI" id="CHEBI:59789"/>
    </ligand>
</feature>
<protein>
    <recommendedName>
        <fullName evidence="9">tRNA (guanine-N(7)-)-methyltransferase</fullName>
        <ecNumber evidence="9">2.1.1.33</ecNumber>
    </recommendedName>
    <alternativeName>
        <fullName evidence="9">Transfer RNA methyltransferase 8</fullName>
    </alternativeName>
    <alternativeName>
        <fullName evidence="9">tRNA (guanine(46)-N(7))-methyltransferase</fullName>
    </alternativeName>
    <alternativeName>
        <fullName evidence="9">tRNA(m7G46)-methyltransferase</fullName>
    </alternativeName>
</protein>
<dbReference type="Pfam" id="PF02390">
    <property type="entry name" value="Methyltransf_4"/>
    <property type="match status" value="2"/>
</dbReference>
<dbReference type="InterPro" id="IPR029063">
    <property type="entry name" value="SAM-dependent_MTases_sf"/>
</dbReference>
<keyword evidence="5 9" id="KW-0949">S-adenosyl-L-methionine</keyword>
<comment type="pathway">
    <text evidence="9">tRNA modification; N(7)-methylguanine-tRNA biosynthesis.</text>
</comment>
<feature type="compositionally biased region" description="Basic and acidic residues" evidence="10">
    <location>
        <begin position="162"/>
        <end position="176"/>
    </location>
</feature>
<keyword evidence="8 9" id="KW-0539">Nucleus</keyword>
<comment type="subunit">
    <text evidence="9">Forms a complex with TRM82.</text>
</comment>
<evidence type="ECO:0000256" key="8">
    <source>
        <dbReference type="ARBA" id="ARBA00023242"/>
    </source>
</evidence>
<evidence type="ECO:0000256" key="2">
    <source>
        <dbReference type="ARBA" id="ARBA00022555"/>
    </source>
</evidence>
<dbReference type="SUPFAM" id="SSF53335">
    <property type="entry name" value="S-adenosyl-L-methionine-dependent methyltransferases"/>
    <property type="match status" value="1"/>
</dbReference>
<dbReference type="OrthoDB" id="47276at2759"/>
<proteinExistence type="inferred from homology"/>
<dbReference type="GO" id="GO:0043527">
    <property type="term" value="C:tRNA methyltransferase complex"/>
    <property type="evidence" value="ECO:0007669"/>
    <property type="project" value="TreeGrafter"/>
</dbReference>
<dbReference type="PANTHER" id="PTHR23417">
    <property type="entry name" value="3-DEOXY-D-MANNO-OCTULOSONIC-ACID TRANSFERASE/TRNA GUANINE-N 7 - -METHYLTRANSFERASE"/>
    <property type="match status" value="1"/>
</dbReference>
<feature type="binding site" evidence="9">
    <location>
        <begin position="203"/>
        <end position="204"/>
    </location>
    <ligand>
        <name>S-adenosyl-L-methionine</name>
        <dbReference type="ChEBI" id="CHEBI:59789"/>
    </ligand>
</feature>
<feature type="active site" evidence="9">
    <location>
        <position position="226"/>
    </location>
</feature>
<dbReference type="EC" id="2.1.1.33" evidence="9"/>
<keyword evidence="7 9" id="KW-0694">RNA-binding</keyword>
<comment type="subcellular location">
    <subcellularLocation>
        <location evidence="9">Nucleus</location>
    </subcellularLocation>
</comment>
<comment type="function">
    <text evidence="9">Catalyzes the formation of N(7)-methylguanine at position 46 (m7G46) in tRNA.</text>
</comment>
<dbReference type="GO" id="GO:0000049">
    <property type="term" value="F:tRNA binding"/>
    <property type="evidence" value="ECO:0007669"/>
    <property type="project" value="UniProtKB-UniRule"/>
</dbReference>
<dbReference type="PROSITE" id="PS51625">
    <property type="entry name" value="SAM_MT_TRMB"/>
    <property type="match status" value="1"/>
</dbReference>
<evidence type="ECO:0000256" key="6">
    <source>
        <dbReference type="ARBA" id="ARBA00022694"/>
    </source>
</evidence>
<comment type="similarity">
    <text evidence="9">Belongs to the class I-like SAM-binding methyltransferase superfamily. TrmB family.</text>
</comment>
<keyword evidence="4 9" id="KW-0808">Transferase</keyword>
<dbReference type="UniPathway" id="UPA00989"/>
<evidence type="ECO:0000256" key="9">
    <source>
        <dbReference type="HAMAP-Rule" id="MF_03055"/>
    </source>
</evidence>
<dbReference type="InterPro" id="IPR025763">
    <property type="entry name" value="Trm8_euk"/>
</dbReference>
<evidence type="ECO:0000256" key="1">
    <source>
        <dbReference type="ARBA" id="ARBA00000142"/>
    </source>
</evidence>
<evidence type="ECO:0000256" key="10">
    <source>
        <dbReference type="SAM" id="MobiDB-lite"/>
    </source>
</evidence>
<keyword evidence="2 9" id="KW-0820">tRNA-binding</keyword>
<name>A0A061BNN7_RHOTO</name>
<evidence type="ECO:0000313" key="11">
    <source>
        <dbReference type="EMBL" id="CDR48672.1"/>
    </source>
</evidence>
<gene>
    <name evidence="9" type="primary">TRM8</name>
    <name evidence="11" type="ORF">RHTO0S_19e02124g</name>
</gene>
<sequence>MGRKKNQKAKGEATDRLPLFEGAATSEVGMPRKRHYRQRAHANPLSIHHLAYPPSPAEMDWSTHFPAFFEPPAAEGQGSKNLKGKKVEFADVGCGFGGLSISLAPLFPETLMLGLEIRVQVTQYVSDKIRALRLNPGSVDPDNAEDVAAAAAEGTAEGEDEPAAKRQKVETKDAKKSKVRGIKPELMPPEGYAYDNVSVLRANAMKFLPNFFEKGQLSKIFFLFPDPHFKARKHKARIISPTLLAEYAYVLRPGGLLYTITDVPDLHIWMTSHIGAFPLFQRLTDEDIDNIGLTSGEGVVGYEGSELQRERERAVMEAVKKRTEEGRKVERNQGGKEWSVWRRLPDPE</sequence>
<keyword evidence="3 9" id="KW-0489">Methyltransferase</keyword>
<accession>A0A061BNN7</accession>
<dbReference type="GO" id="GO:0005634">
    <property type="term" value="C:nucleus"/>
    <property type="evidence" value="ECO:0007669"/>
    <property type="project" value="UniProtKB-SubCell"/>
</dbReference>
<dbReference type="GO" id="GO:0008176">
    <property type="term" value="F:tRNA (guanine(46)-N7)-methyltransferase activity"/>
    <property type="evidence" value="ECO:0007669"/>
    <property type="project" value="UniProtKB-UniRule"/>
</dbReference>
<reference evidence="11" key="1">
    <citation type="journal article" date="2014" name="Genome Announc.">
        <title>Draft genome sequence of Rhodosporidium toruloides CECT1137, an oleaginous yeast of biotechnological interest.</title>
        <authorList>
            <person name="Morin N."/>
            <person name="Calcas X."/>
            <person name="Devillers H."/>
            <person name="Durrens P."/>
            <person name="Sherman D.J."/>
            <person name="Nicaud J.-M."/>
            <person name="Neuveglise C."/>
        </authorList>
    </citation>
    <scope>NUCLEOTIDE SEQUENCE</scope>
    <source>
        <strain evidence="11">CECT1137</strain>
    </source>
</reference>
<evidence type="ECO:0000256" key="3">
    <source>
        <dbReference type="ARBA" id="ARBA00022603"/>
    </source>
</evidence>
<dbReference type="Gene3D" id="3.40.50.150">
    <property type="entry name" value="Vaccinia Virus protein VP39"/>
    <property type="match status" value="1"/>
</dbReference>
<organism evidence="11">
    <name type="scientific">Rhodotorula toruloides</name>
    <name type="common">Yeast</name>
    <name type="synonym">Rhodosporidium toruloides</name>
    <dbReference type="NCBI Taxonomy" id="5286"/>
    <lineage>
        <taxon>Eukaryota</taxon>
        <taxon>Fungi</taxon>
        <taxon>Dikarya</taxon>
        <taxon>Basidiomycota</taxon>
        <taxon>Pucciniomycotina</taxon>
        <taxon>Microbotryomycetes</taxon>
        <taxon>Sporidiobolales</taxon>
        <taxon>Sporidiobolaceae</taxon>
        <taxon>Rhodotorula</taxon>
    </lineage>
</organism>
<feature type="binding site" evidence="9">
    <location>
        <position position="93"/>
    </location>
    <ligand>
        <name>S-adenosyl-L-methionine</name>
        <dbReference type="ChEBI" id="CHEBI:59789"/>
    </ligand>
</feature>
<dbReference type="AlphaFoldDB" id="A0A061BNN7"/>
<dbReference type="EMBL" id="LK052954">
    <property type="protein sequence ID" value="CDR48672.1"/>
    <property type="molecule type" value="Genomic_DNA"/>
</dbReference>
<dbReference type="PANTHER" id="PTHR23417:SF16">
    <property type="entry name" value="TRNA (GUANINE-N(7)-)-METHYLTRANSFERASE"/>
    <property type="match status" value="1"/>
</dbReference>
<comment type="catalytic activity">
    <reaction evidence="1 9">
        <text>guanosine(46) in tRNA + S-adenosyl-L-methionine = N(7)-methylguanosine(46) in tRNA + S-adenosyl-L-homocysteine</text>
        <dbReference type="Rhea" id="RHEA:42708"/>
        <dbReference type="Rhea" id="RHEA-COMP:10188"/>
        <dbReference type="Rhea" id="RHEA-COMP:10189"/>
        <dbReference type="ChEBI" id="CHEBI:57856"/>
        <dbReference type="ChEBI" id="CHEBI:59789"/>
        <dbReference type="ChEBI" id="CHEBI:74269"/>
        <dbReference type="ChEBI" id="CHEBI:74480"/>
        <dbReference type="EC" id="2.1.1.33"/>
    </reaction>
</comment>